<dbReference type="EMBL" id="CM007389">
    <property type="protein sequence ID" value="ONK57723.1"/>
    <property type="molecule type" value="Genomic_DNA"/>
</dbReference>
<dbReference type="Proteomes" id="UP000243459">
    <property type="component" value="Chromosome 9"/>
</dbReference>
<reference evidence="2" key="1">
    <citation type="journal article" date="2017" name="Nat. Commun.">
        <title>The asparagus genome sheds light on the origin and evolution of a young Y chromosome.</title>
        <authorList>
            <person name="Harkess A."/>
            <person name="Zhou J."/>
            <person name="Xu C."/>
            <person name="Bowers J.E."/>
            <person name="Van der Hulst R."/>
            <person name="Ayyampalayam S."/>
            <person name="Mercati F."/>
            <person name="Riccardi P."/>
            <person name="McKain M.R."/>
            <person name="Kakrana A."/>
            <person name="Tang H."/>
            <person name="Ray J."/>
            <person name="Groenendijk J."/>
            <person name="Arikit S."/>
            <person name="Mathioni S.M."/>
            <person name="Nakano M."/>
            <person name="Shan H."/>
            <person name="Telgmann-Rauber A."/>
            <person name="Kanno A."/>
            <person name="Yue Z."/>
            <person name="Chen H."/>
            <person name="Li W."/>
            <person name="Chen Y."/>
            <person name="Xu X."/>
            <person name="Zhang Y."/>
            <person name="Luo S."/>
            <person name="Chen H."/>
            <person name="Gao J."/>
            <person name="Mao Z."/>
            <person name="Pires J.C."/>
            <person name="Luo M."/>
            <person name="Kudrna D."/>
            <person name="Wing R.A."/>
            <person name="Meyers B.C."/>
            <person name="Yi K."/>
            <person name="Kong H."/>
            <person name="Lavrijsen P."/>
            <person name="Sunseri F."/>
            <person name="Falavigna A."/>
            <person name="Ye Y."/>
            <person name="Leebens-Mack J.H."/>
            <person name="Chen G."/>
        </authorList>
    </citation>
    <scope>NUCLEOTIDE SEQUENCE [LARGE SCALE GENOMIC DNA]</scope>
    <source>
        <strain evidence="2">cv. DH0086</strain>
    </source>
</reference>
<evidence type="ECO:0000313" key="1">
    <source>
        <dbReference type="EMBL" id="ONK57723.1"/>
    </source>
</evidence>
<dbReference type="AlphaFoldDB" id="A0A5P1E6U3"/>
<dbReference type="Gramene" id="ONK57723">
    <property type="protein sequence ID" value="ONK57723"/>
    <property type="gene ID" value="A4U43_C09F3420"/>
</dbReference>
<organism evidence="1 2">
    <name type="scientific">Asparagus officinalis</name>
    <name type="common">Garden asparagus</name>
    <dbReference type="NCBI Taxonomy" id="4686"/>
    <lineage>
        <taxon>Eukaryota</taxon>
        <taxon>Viridiplantae</taxon>
        <taxon>Streptophyta</taxon>
        <taxon>Embryophyta</taxon>
        <taxon>Tracheophyta</taxon>
        <taxon>Spermatophyta</taxon>
        <taxon>Magnoliopsida</taxon>
        <taxon>Liliopsida</taxon>
        <taxon>Asparagales</taxon>
        <taxon>Asparagaceae</taxon>
        <taxon>Asparagoideae</taxon>
        <taxon>Asparagus</taxon>
    </lineage>
</organism>
<evidence type="ECO:0000313" key="2">
    <source>
        <dbReference type="Proteomes" id="UP000243459"/>
    </source>
</evidence>
<keyword evidence="2" id="KW-1185">Reference proteome</keyword>
<proteinExistence type="predicted"/>
<gene>
    <name evidence="1" type="ORF">A4U43_C09F3420</name>
</gene>
<sequence length="124" mass="13941">MDPKEDPSCLTGTNTELQFDTKNDRFVPEVRTRLESIFHLFLSLRLSLALSQTPALVALFSLCLLLQTLEPNVAGKEKVVGDLGSQSTPTTDEAISARRCLVRRRRRLRPQISDDLLLSRDIGF</sequence>
<protein>
    <submittedName>
        <fullName evidence="1">Uncharacterized protein</fullName>
    </submittedName>
</protein>
<name>A0A5P1E6U3_ASPOF</name>
<accession>A0A5P1E6U3</accession>